<protein>
    <submittedName>
        <fullName evidence="2">Uncharacterized protein</fullName>
    </submittedName>
</protein>
<feature type="region of interest" description="Disordered" evidence="1">
    <location>
        <begin position="1"/>
        <end position="33"/>
    </location>
</feature>
<dbReference type="HOGENOM" id="CLU_2227322_0_0_1"/>
<evidence type="ECO:0000313" key="2">
    <source>
        <dbReference type="EnsemblPlants" id="OGLUM01G17000.1"/>
    </source>
</evidence>
<feature type="compositionally biased region" description="Gly residues" evidence="1">
    <location>
        <begin position="1"/>
        <end position="11"/>
    </location>
</feature>
<keyword evidence="3" id="KW-1185">Reference proteome</keyword>
<accession>A0A0D9Y888</accession>
<reference evidence="2" key="3">
    <citation type="submission" date="2018-05" db="EMBL/GenBank/DDBJ databases">
        <title>OgluRS3 (Oryza glumaepatula Reference Sequence Version 3).</title>
        <authorList>
            <person name="Zhang J."/>
            <person name="Kudrna D."/>
            <person name="Lee S."/>
            <person name="Talag J."/>
            <person name="Welchert J."/>
            <person name="Wing R.A."/>
        </authorList>
    </citation>
    <scope>NUCLEOTIDE SEQUENCE [LARGE SCALE GENOMIC DNA]</scope>
</reference>
<evidence type="ECO:0000313" key="3">
    <source>
        <dbReference type="Proteomes" id="UP000026961"/>
    </source>
</evidence>
<sequence>MGGLDLGGGEMTGRWRHSSTSLPSPPARSIRRHRYRRGSGLVFVLILGSLSMASMTKGKEDGGGDREEEEAAASRSSVGPKTMCGMHRECRSGAGDTLDLQCEFDM</sequence>
<dbReference type="Proteomes" id="UP000026961">
    <property type="component" value="Chromosome 1"/>
</dbReference>
<organism evidence="2">
    <name type="scientific">Oryza glumipatula</name>
    <dbReference type="NCBI Taxonomy" id="40148"/>
    <lineage>
        <taxon>Eukaryota</taxon>
        <taxon>Viridiplantae</taxon>
        <taxon>Streptophyta</taxon>
        <taxon>Embryophyta</taxon>
        <taxon>Tracheophyta</taxon>
        <taxon>Spermatophyta</taxon>
        <taxon>Magnoliopsida</taxon>
        <taxon>Liliopsida</taxon>
        <taxon>Poales</taxon>
        <taxon>Poaceae</taxon>
        <taxon>BOP clade</taxon>
        <taxon>Oryzoideae</taxon>
        <taxon>Oryzeae</taxon>
        <taxon>Oryzinae</taxon>
        <taxon>Oryza</taxon>
    </lineage>
</organism>
<dbReference type="Gramene" id="OGLUM01G17000.1">
    <property type="protein sequence ID" value="OGLUM01G17000.1"/>
    <property type="gene ID" value="OGLUM01G17000"/>
</dbReference>
<dbReference type="EnsemblPlants" id="OGLUM01G17000.1">
    <property type="protein sequence ID" value="OGLUM01G17000.1"/>
    <property type="gene ID" value="OGLUM01G17000"/>
</dbReference>
<dbReference type="AlphaFoldDB" id="A0A0D9Y888"/>
<evidence type="ECO:0000256" key="1">
    <source>
        <dbReference type="SAM" id="MobiDB-lite"/>
    </source>
</evidence>
<feature type="region of interest" description="Disordered" evidence="1">
    <location>
        <begin position="55"/>
        <end position="83"/>
    </location>
</feature>
<reference evidence="2" key="1">
    <citation type="submission" date="2013-08" db="EMBL/GenBank/DDBJ databases">
        <title>Oryza genome evolution.</title>
        <authorList>
            <person name="Wing R.A."/>
            <person name="Panaud O."/>
            <person name="Oliveira A.C."/>
        </authorList>
    </citation>
    <scope>NUCLEOTIDE SEQUENCE</scope>
</reference>
<name>A0A0D9Y888_9ORYZ</name>
<proteinExistence type="predicted"/>
<reference evidence="2" key="2">
    <citation type="submission" date="2015-04" db="UniProtKB">
        <authorList>
            <consortium name="EnsemblPlants"/>
        </authorList>
    </citation>
    <scope>IDENTIFICATION</scope>
</reference>